<dbReference type="Pfam" id="PF05532">
    <property type="entry name" value="CsbD"/>
    <property type="match status" value="1"/>
</dbReference>
<dbReference type="InterPro" id="IPR036629">
    <property type="entry name" value="YjbJ_sf"/>
</dbReference>
<evidence type="ECO:0000259" key="3">
    <source>
        <dbReference type="Pfam" id="PF05532"/>
    </source>
</evidence>
<gene>
    <name evidence="4" type="ORF">AB2U05_35215</name>
</gene>
<dbReference type="EMBL" id="CP163445">
    <property type="protein sequence ID" value="XDQ83388.1"/>
    <property type="molecule type" value="Genomic_DNA"/>
</dbReference>
<dbReference type="SUPFAM" id="SSF69047">
    <property type="entry name" value="Hypothetical protein YjbJ"/>
    <property type="match status" value="1"/>
</dbReference>
<sequence>MGTENKLRNIAEKAHGKAKEAAGKAMDDPVVEAEGRGKQMKSDLKQAAEKVKDVGKD</sequence>
<evidence type="ECO:0000256" key="2">
    <source>
        <dbReference type="SAM" id="MobiDB-lite"/>
    </source>
</evidence>
<feature type="region of interest" description="Disordered" evidence="2">
    <location>
        <begin position="1"/>
        <end position="57"/>
    </location>
</feature>
<reference evidence="4" key="1">
    <citation type="submission" date="2024-07" db="EMBL/GenBank/DDBJ databases">
        <authorList>
            <person name="Yu S.T."/>
        </authorList>
    </citation>
    <scope>NUCLEOTIDE SEQUENCE</scope>
    <source>
        <strain evidence="4">Y1</strain>
    </source>
</reference>
<protein>
    <submittedName>
        <fullName evidence="4">CsbD family protein</fullName>
    </submittedName>
</protein>
<comment type="similarity">
    <text evidence="1">Belongs to the UPF0337 (CsbD) family.</text>
</comment>
<dbReference type="InterPro" id="IPR008462">
    <property type="entry name" value="CsbD"/>
</dbReference>
<organism evidence="4">
    <name type="scientific">Streptomyces sp. Y1</name>
    <dbReference type="NCBI Taxonomy" id="3238634"/>
    <lineage>
        <taxon>Bacteria</taxon>
        <taxon>Bacillati</taxon>
        <taxon>Actinomycetota</taxon>
        <taxon>Actinomycetes</taxon>
        <taxon>Kitasatosporales</taxon>
        <taxon>Streptomycetaceae</taxon>
        <taxon>Streptomyces</taxon>
    </lineage>
</organism>
<evidence type="ECO:0000313" key="4">
    <source>
        <dbReference type="EMBL" id="XDQ83388.1"/>
    </source>
</evidence>
<feature type="domain" description="CsbD-like" evidence="3">
    <location>
        <begin position="5"/>
        <end position="56"/>
    </location>
</feature>
<name>A0AB39TVQ1_9ACTN</name>
<dbReference type="RefSeq" id="WP_063773443.1">
    <property type="nucleotide sequence ID" value="NZ_CP163445.1"/>
</dbReference>
<accession>A0AB39TVQ1</accession>
<dbReference type="AlphaFoldDB" id="A0AB39TVQ1"/>
<proteinExistence type="inferred from homology"/>
<evidence type="ECO:0000256" key="1">
    <source>
        <dbReference type="ARBA" id="ARBA00009129"/>
    </source>
</evidence>